<evidence type="ECO:0000256" key="1">
    <source>
        <dbReference type="SAM" id="Coils"/>
    </source>
</evidence>
<reference evidence="3" key="1">
    <citation type="submission" date="2025-08" db="UniProtKB">
        <authorList>
            <consortium name="RefSeq"/>
        </authorList>
    </citation>
    <scope>IDENTIFICATION</scope>
    <source>
        <tissue evidence="3">Leaves</tissue>
    </source>
</reference>
<name>A0ABM4UFN5_COFAR</name>
<evidence type="ECO:0000313" key="3">
    <source>
        <dbReference type="RefSeq" id="XP_071906101.1"/>
    </source>
</evidence>
<dbReference type="RefSeq" id="XP_071906101.1">
    <property type="nucleotide sequence ID" value="XM_072050000.1"/>
</dbReference>
<feature type="coiled-coil region" evidence="1">
    <location>
        <begin position="153"/>
        <end position="180"/>
    </location>
</feature>
<dbReference type="GeneID" id="140007286"/>
<dbReference type="InterPro" id="IPR036691">
    <property type="entry name" value="Endo/exonu/phosph_ase_sf"/>
</dbReference>
<protein>
    <recommendedName>
        <fullName evidence="4">Endonuclease/exonuclease/phosphatase domain-containing protein</fullName>
    </recommendedName>
</protein>
<dbReference type="Gene3D" id="3.60.10.10">
    <property type="entry name" value="Endonuclease/exonuclease/phosphatase"/>
    <property type="match status" value="1"/>
</dbReference>
<keyword evidence="1" id="KW-0175">Coiled coil</keyword>
<dbReference type="PANTHER" id="PTHR35218">
    <property type="entry name" value="RNASE H DOMAIN-CONTAINING PROTEIN"/>
    <property type="match status" value="1"/>
</dbReference>
<keyword evidence="2" id="KW-1185">Reference proteome</keyword>
<evidence type="ECO:0008006" key="4">
    <source>
        <dbReference type="Google" id="ProtNLM"/>
    </source>
</evidence>
<proteinExistence type="predicted"/>
<accession>A0ABM4UFN5</accession>
<dbReference type="PANTHER" id="PTHR35218:SF9">
    <property type="entry name" value="ENDONUCLEASE_EXONUCLEASE_PHOSPHATASE DOMAIN-CONTAINING PROTEIN"/>
    <property type="match status" value="1"/>
</dbReference>
<gene>
    <name evidence="3" type="primary">LOC140007286</name>
</gene>
<organism evidence="2 3">
    <name type="scientific">Coffea arabica</name>
    <name type="common">Arabian coffee</name>
    <dbReference type="NCBI Taxonomy" id="13443"/>
    <lineage>
        <taxon>Eukaryota</taxon>
        <taxon>Viridiplantae</taxon>
        <taxon>Streptophyta</taxon>
        <taxon>Embryophyta</taxon>
        <taxon>Tracheophyta</taxon>
        <taxon>Spermatophyta</taxon>
        <taxon>Magnoliopsida</taxon>
        <taxon>eudicotyledons</taxon>
        <taxon>Gunneridae</taxon>
        <taxon>Pentapetalae</taxon>
        <taxon>asterids</taxon>
        <taxon>lamiids</taxon>
        <taxon>Gentianales</taxon>
        <taxon>Rubiaceae</taxon>
        <taxon>Ixoroideae</taxon>
        <taxon>Gardenieae complex</taxon>
        <taxon>Bertiereae - Coffeeae clade</taxon>
        <taxon>Coffeeae</taxon>
        <taxon>Coffea</taxon>
    </lineage>
</organism>
<dbReference type="SUPFAM" id="SSF56219">
    <property type="entry name" value="DNase I-like"/>
    <property type="match status" value="1"/>
</dbReference>
<evidence type="ECO:0000313" key="2">
    <source>
        <dbReference type="Proteomes" id="UP001652660"/>
    </source>
</evidence>
<sequence length="311" mass="35999">MKALVWNCRGVGSPLTVPQLKEIINLHFPEVVFLSETKNRKCFMNKVMMKLRYDKLFVVDPIGKSGGLTVMWKQELAVGKVSFTEFTIELQINGTGGKAQWWLICVYASSNEAAREKQWKIISERKVLWGRNWVLAGDMNDLHKIKECRIALLEWNRQKNKNAKRQIQRVKQELVDLQKSNLANKGERRAALRKDLADAYRKEEVYWAQKARSSWLKEGDKNTKYFHAIVEGRRRRNTISNLQKSDGNWCNSMEEVEGEIEGYFKELFTSSNPQNFDSILDGIPQVITGQMNAKLVRPVSEVEIRKAVFSL</sequence>
<dbReference type="Proteomes" id="UP001652660">
    <property type="component" value="Chromosome 5c"/>
</dbReference>